<accession>A0A6G9H6T8</accession>
<evidence type="ECO:0000256" key="1">
    <source>
        <dbReference type="ARBA" id="ARBA00022679"/>
    </source>
</evidence>
<dbReference type="InterPro" id="IPR000182">
    <property type="entry name" value="GNAT_dom"/>
</dbReference>
<dbReference type="PANTHER" id="PTHR10545:SF29">
    <property type="entry name" value="GH14572P-RELATED"/>
    <property type="match status" value="1"/>
</dbReference>
<dbReference type="KEGG" id="slia:HA039_31685"/>
<dbReference type="GO" id="GO:0005737">
    <property type="term" value="C:cytoplasm"/>
    <property type="evidence" value="ECO:0007669"/>
    <property type="project" value="TreeGrafter"/>
</dbReference>
<name>A0A6G9H6T8_9ACTN</name>
<sequence length="174" mass="18683">MEHPTTAGTPTDATSVDAVVRAATRDDLPALAELCAAHALFERADPVPGDLAARLEPALFAEPARLGCLVLESGGVLTGYATFTRDFATWSASEYVHLDCLFVSASHRGAGRGRLLLDAVVAAARASGVTQVQWQTPRWNHDAVRFYDRTGARRRTKTRYVLTLAPQEPTAPGP</sequence>
<protein>
    <submittedName>
        <fullName evidence="4">GNAT family N-acetyltransferase</fullName>
    </submittedName>
</protein>
<evidence type="ECO:0000313" key="5">
    <source>
        <dbReference type="Proteomes" id="UP000501179"/>
    </source>
</evidence>
<keyword evidence="5" id="KW-1185">Reference proteome</keyword>
<proteinExistence type="predicted"/>
<dbReference type="GO" id="GO:0008080">
    <property type="term" value="F:N-acetyltransferase activity"/>
    <property type="evidence" value="ECO:0007669"/>
    <property type="project" value="TreeGrafter"/>
</dbReference>
<keyword evidence="2" id="KW-0012">Acyltransferase</keyword>
<dbReference type="Pfam" id="PF00583">
    <property type="entry name" value="Acetyltransf_1"/>
    <property type="match status" value="1"/>
</dbReference>
<dbReference type="Proteomes" id="UP000501179">
    <property type="component" value="Chromosome"/>
</dbReference>
<evidence type="ECO:0000313" key="4">
    <source>
        <dbReference type="EMBL" id="QIQ06268.1"/>
    </source>
</evidence>
<dbReference type="PROSITE" id="PS51186">
    <property type="entry name" value="GNAT"/>
    <property type="match status" value="1"/>
</dbReference>
<dbReference type="InterPro" id="IPR051016">
    <property type="entry name" value="Diverse_Substrate_AcTransf"/>
</dbReference>
<dbReference type="RefSeq" id="WP_167035191.1">
    <property type="nucleotide sequence ID" value="NZ_CP050177.1"/>
</dbReference>
<dbReference type="SUPFAM" id="SSF55729">
    <property type="entry name" value="Acyl-CoA N-acyltransferases (Nat)"/>
    <property type="match status" value="1"/>
</dbReference>
<evidence type="ECO:0000256" key="2">
    <source>
        <dbReference type="ARBA" id="ARBA00023315"/>
    </source>
</evidence>
<dbReference type="PANTHER" id="PTHR10545">
    <property type="entry name" value="DIAMINE N-ACETYLTRANSFERASE"/>
    <property type="match status" value="1"/>
</dbReference>
<feature type="domain" description="N-acetyltransferase" evidence="3">
    <location>
        <begin position="18"/>
        <end position="167"/>
    </location>
</feature>
<dbReference type="CDD" id="cd04301">
    <property type="entry name" value="NAT_SF"/>
    <property type="match status" value="1"/>
</dbReference>
<evidence type="ECO:0000259" key="3">
    <source>
        <dbReference type="PROSITE" id="PS51186"/>
    </source>
</evidence>
<dbReference type="EMBL" id="CP050177">
    <property type="protein sequence ID" value="QIQ06268.1"/>
    <property type="molecule type" value="Genomic_DNA"/>
</dbReference>
<dbReference type="AlphaFoldDB" id="A0A6G9H6T8"/>
<gene>
    <name evidence="4" type="ORF">HA039_31685</name>
</gene>
<keyword evidence="1 4" id="KW-0808">Transferase</keyword>
<dbReference type="Gene3D" id="3.40.630.30">
    <property type="match status" value="1"/>
</dbReference>
<organism evidence="4 5">
    <name type="scientific">Streptomyces liangshanensis</name>
    <dbReference type="NCBI Taxonomy" id="2717324"/>
    <lineage>
        <taxon>Bacteria</taxon>
        <taxon>Bacillati</taxon>
        <taxon>Actinomycetota</taxon>
        <taxon>Actinomycetes</taxon>
        <taxon>Kitasatosporales</taxon>
        <taxon>Streptomycetaceae</taxon>
        <taxon>Streptomyces</taxon>
    </lineage>
</organism>
<dbReference type="InterPro" id="IPR016181">
    <property type="entry name" value="Acyl_CoA_acyltransferase"/>
</dbReference>
<reference evidence="4 5" key="1">
    <citation type="submission" date="2020-03" db="EMBL/GenBank/DDBJ databases">
        <title>A novel species.</title>
        <authorList>
            <person name="Gao J."/>
        </authorList>
    </citation>
    <scope>NUCLEOTIDE SEQUENCE [LARGE SCALE GENOMIC DNA]</scope>
    <source>
        <strain evidence="4 5">QMT-12</strain>
    </source>
</reference>